<evidence type="ECO:0000259" key="1">
    <source>
        <dbReference type="Pfam" id="PF06985"/>
    </source>
</evidence>
<accession>A0A6A5WE16</accession>
<evidence type="ECO:0000313" key="2">
    <source>
        <dbReference type="EMBL" id="KAF1999328.1"/>
    </source>
</evidence>
<feature type="domain" description="Heterokaryon incompatibility" evidence="1">
    <location>
        <begin position="204"/>
        <end position="356"/>
    </location>
</feature>
<dbReference type="InterPro" id="IPR010730">
    <property type="entry name" value="HET"/>
</dbReference>
<organism evidence="2 3">
    <name type="scientific">Amniculicola lignicola CBS 123094</name>
    <dbReference type="NCBI Taxonomy" id="1392246"/>
    <lineage>
        <taxon>Eukaryota</taxon>
        <taxon>Fungi</taxon>
        <taxon>Dikarya</taxon>
        <taxon>Ascomycota</taxon>
        <taxon>Pezizomycotina</taxon>
        <taxon>Dothideomycetes</taxon>
        <taxon>Pleosporomycetidae</taxon>
        <taxon>Pleosporales</taxon>
        <taxon>Amniculicolaceae</taxon>
        <taxon>Amniculicola</taxon>
    </lineage>
</organism>
<dbReference type="EMBL" id="ML977596">
    <property type="protein sequence ID" value="KAF1999328.1"/>
    <property type="molecule type" value="Genomic_DNA"/>
</dbReference>
<proteinExistence type="predicted"/>
<evidence type="ECO:0000313" key="3">
    <source>
        <dbReference type="Proteomes" id="UP000799779"/>
    </source>
</evidence>
<dbReference type="AlphaFoldDB" id="A0A6A5WE16"/>
<dbReference type="Proteomes" id="UP000799779">
    <property type="component" value="Unassembled WGS sequence"/>
</dbReference>
<dbReference type="PANTHER" id="PTHR33112:SF9">
    <property type="entry name" value="HETEROKARYON INCOMPATIBILITY DOMAIN-CONTAINING PROTEIN"/>
    <property type="match status" value="1"/>
</dbReference>
<name>A0A6A5WE16_9PLEO</name>
<protein>
    <submittedName>
        <fullName evidence="2">HET-domain-containing protein</fullName>
    </submittedName>
</protein>
<dbReference type="PANTHER" id="PTHR33112">
    <property type="entry name" value="DOMAIN PROTEIN, PUTATIVE-RELATED"/>
    <property type="match status" value="1"/>
</dbReference>
<keyword evidence="3" id="KW-1185">Reference proteome</keyword>
<sequence>MLLLRRFIRSTSPSPDPPTSPPLLIKDLPQIDTCDVCELRQQDRGFLVSKLNKNCTGCAILRSVILIRKVELFEDSKVMFRYSSRSWGRSALVIVTEDIEGTIWGSMRCCEELFVVDDSQYPVDGFLYPHFPPNHFGLSDISGNTGSVAALVWVNLHLAECDNSKKHTSCRPPTTPPLPTRVLEIISPQRIRLLPTASTPPGKYICLSHCWGKKQLITTTRKTLRRHLSKIPWKALPKTFQDAITFTAHLGLRYLWIDSLCIIQDDDADWRREGANMANIYHNSYLTLSAAKSADSSGGLFATSHPDFVSQSFLVRDTEGQECCLHIRSPLEHKLRANPPNILPLPLMTRGWTLQEMILPPRIIHFLKNEILWECNTLSDCECGVQSKDDESRSLNTTLARPISALRTLDSEEVAKRWRIVVEEYRTRSLTYEKDIFPALQGLAKFYSGFREGEYVAGCWTDDLIGDLLWFVPPNRNLEPGFRARPEKWRGPTWSWAGVRSGVLFRKTSELADEVNQRTALADVQAEVVAVEDPFGELKGGVLRIEGEWIDMKISWDQEVGVDDDDKENASLGKIVPNFILTSVEDIDADSTPIENLEYQITPDYAFWCSIKANMAPGSRVRIVKLEQRISWIYCLLLRCVDQEEGIYERVGLLQYGMWGTMYRLSRRAENGIVVVI</sequence>
<reference evidence="2" key="1">
    <citation type="journal article" date="2020" name="Stud. Mycol.">
        <title>101 Dothideomycetes genomes: a test case for predicting lifestyles and emergence of pathogens.</title>
        <authorList>
            <person name="Haridas S."/>
            <person name="Albert R."/>
            <person name="Binder M."/>
            <person name="Bloem J."/>
            <person name="Labutti K."/>
            <person name="Salamov A."/>
            <person name="Andreopoulos B."/>
            <person name="Baker S."/>
            <person name="Barry K."/>
            <person name="Bills G."/>
            <person name="Bluhm B."/>
            <person name="Cannon C."/>
            <person name="Castanera R."/>
            <person name="Culley D."/>
            <person name="Daum C."/>
            <person name="Ezra D."/>
            <person name="Gonzalez J."/>
            <person name="Henrissat B."/>
            <person name="Kuo A."/>
            <person name="Liang C."/>
            <person name="Lipzen A."/>
            <person name="Lutzoni F."/>
            <person name="Magnuson J."/>
            <person name="Mondo S."/>
            <person name="Nolan M."/>
            <person name="Ohm R."/>
            <person name="Pangilinan J."/>
            <person name="Park H.-J."/>
            <person name="Ramirez L."/>
            <person name="Alfaro M."/>
            <person name="Sun H."/>
            <person name="Tritt A."/>
            <person name="Yoshinaga Y."/>
            <person name="Zwiers L.-H."/>
            <person name="Turgeon B."/>
            <person name="Goodwin S."/>
            <person name="Spatafora J."/>
            <person name="Crous P."/>
            <person name="Grigoriev I."/>
        </authorList>
    </citation>
    <scope>NUCLEOTIDE SEQUENCE</scope>
    <source>
        <strain evidence="2">CBS 123094</strain>
    </source>
</reference>
<gene>
    <name evidence="2" type="ORF">P154DRAFT_523359</name>
</gene>
<dbReference type="Pfam" id="PF06985">
    <property type="entry name" value="HET"/>
    <property type="match status" value="1"/>
</dbReference>
<dbReference type="OrthoDB" id="5362512at2759"/>